<dbReference type="PROSITE" id="PS51755">
    <property type="entry name" value="OMPR_PHOB"/>
    <property type="match status" value="1"/>
</dbReference>
<proteinExistence type="predicted"/>
<dbReference type="GO" id="GO:0005829">
    <property type="term" value="C:cytosol"/>
    <property type="evidence" value="ECO:0007669"/>
    <property type="project" value="TreeGrafter"/>
</dbReference>
<dbReference type="Gene3D" id="1.10.10.10">
    <property type="entry name" value="Winged helix-like DNA-binding domain superfamily/Winged helix DNA-binding domain"/>
    <property type="match status" value="1"/>
</dbReference>
<dbReference type="RefSeq" id="WP_020998759.1">
    <property type="nucleotide sequence ID" value="NZ_AP014880.1"/>
</dbReference>
<dbReference type="InterPro" id="IPR039420">
    <property type="entry name" value="WalR-like"/>
</dbReference>
<organism evidence="10 11">
    <name type="scientific">Streptococcus intermedius</name>
    <dbReference type="NCBI Taxonomy" id="1338"/>
    <lineage>
        <taxon>Bacteria</taxon>
        <taxon>Bacillati</taxon>
        <taxon>Bacillota</taxon>
        <taxon>Bacilli</taxon>
        <taxon>Lactobacillales</taxon>
        <taxon>Streptococcaceae</taxon>
        <taxon>Streptococcus</taxon>
        <taxon>Streptococcus anginosus group</taxon>
    </lineage>
</organism>
<dbReference type="AlphaFoldDB" id="A0AAD1C7T0"/>
<evidence type="ECO:0000259" key="8">
    <source>
        <dbReference type="PROSITE" id="PS50110"/>
    </source>
</evidence>
<dbReference type="SMART" id="SM00448">
    <property type="entry name" value="REC"/>
    <property type="match status" value="1"/>
</dbReference>
<keyword evidence="2" id="KW-0902">Two-component regulatory system</keyword>
<dbReference type="CDD" id="cd17574">
    <property type="entry name" value="REC_OmpR"/>
    <property type="match status" value="1"/>
</dbReference>
<dbReference type="InterPro" id="IPR001789">
    <property type="entry name" value="Sig_transdc_resp-reg_receiver"/>
</dbReference>
<name>A0AAD1C7T0_STRIT</name>
<evidence type="ECO:0000256" key="1">
    <source>
        <dbReference type="ARBA" id="ARBA00022553"/>
    </source>
</evidence>
<keyword evidence="3" id="KW-0805">Transcription regulation</keyword>
<keyword evidence="5" id="KW-0804">Transcription</keyword>
<evidence type="ECO:0000256" key="3">
    <source>
        <dbReference type="ARBA" id="ARBA00023015"/>
    </source>
</evidence>
<evidence type="ECO:0000259" key="9">
    <source>
        <dbReference type="PROSITE" id="PS51755"/>
    </source>
</evidence>
<dbReference type="SMART" id="SM00862">
    <property type="entry name" value="Trans_reg_C"/>
    <property type="match status" value="1"/>
</dbReference>
<dbReference type="InterPro" id="IPR001867">
    <property type="entry name" value="OmpR/PhoB-type_DNA-bd"/>
</dbReference>
<evidence type="ECO:0000256" key="2">
    <source>
        <dbReference type="ARBA" id="ARBA00023012"/>
    </source>
</evidence>
<evidence type="ECO:0000256" key="5">
    <source>
        <dbReference type="ARBA" id="ARBA00023163"/>
    </source>
</evidence>
<dbReference type="CDD" id="cd00383">
    <property type="entry name" value="trans_reg_C"/>
    <property type="match status" value="1"/>
</dbReference>
<evidence type="ECO:0000256" key="7">
    <source>
        <dbReference type="PROSITE-ProRule" id="PRU01091"/>
    </source>
</evidence>
<dbReference type="GO" id="GO:0006355">
    <property type="term" value="P:regulation of DNA-templated transcription"/>
    <property type="evidence" value="ECO:0007669"/>
    <property type="project" value="InterPro"/>
</dbReference>
<feature type="DNA-binding region" description="OmpR/PhoB-type" evidence="7">
    <location>
        <begin position="131"/>
        <end position="228"/>
    </location>
</feature>
<dbReference type="Gene3D" id="6.10.250.690">
    <property type="match status" value="1"/>
</dbReference>
<feature type="domain" description="OmpR/PhoB-type" evidence="9">
    <location>
        <begin position="131"/>
        <end position="228"/>
    </location>
</feature>
<accession>A0AAD1C7T0</accession>
<dbReference type="GO" id="GO:0032993">
    <property type="term" value="C:protein-DNA complex"/>
    <property type="evidence" value="ECO:0007669"/>
    <property type="project" value="TreeGrafter"/>
</dbReference>
<gene>
    <name evidence="10" type="ORF">SITYG_07940</name>
</gene>
<evidence type="ECO:0000256" key="4">
    <source>
        <dbReference type="ARBA" id="ARBA00023125"/>
    </source>
</evidence>
<dbReference type="InterPro" id="IPR011006">
    <property type="entry name" value="CheY-like_superfamily"/>
</dbReference>
<feature type="domain" description="Response regulatory" evidence="8">
    <location>
        <begin position="3"/>
        <end position="116"/>
    </location>
</feature>
<keyword evidence="1 6" id="KW-0597">Phosphoprotein</keyword>
<dbReference type="Pfam" id="PF00486">
    <property type="entry name" value="Trans_reg_C"/>
    <property type="match status" value="1"/>
</dbReference>
<dbReference type="PROSITE" id="PS50110">
    <property type="entry name" value="RESPONSE_REGULATORY"/>
    <property type="match status" value="1"/>
</dbReference>
<dbReference type="Gene3D" id="3.40.50.2300">
    <property type="match status" value="1"/>
</dbReference>
<dbReference type="Pfam" id="PF00072">
    <property type="entry name" value="Response_reg"/>
    <property type="match status" value="1"/>
</dbReference>
<sequence>MHKVLIVDDDNEILKMMQTALKMKNYEVVVYQEISVPLDIEKFRGFDLILLDIMMTNIEGTEICKRIRKEISTPIIFVSAKDTEEDIVNGLSIGGDDYITKPFSLKQLIAKVEANIKREERNKTARQTFSRVRRDLGKVTFYLEERCVCINSQTIPLTSREYDILELLSRRTSKVLTREEIFAEVYDEYAETLFRSISEYIYQIRQKFAPYDIDPIKTIRGLGYKWND</sequence>
<dbReference type="SUPFAM" id="SSF52172">
    <property type="entry name" value="CheY-like"/>
    <property type="match status" value="1"/>
</dbReference>
<dbReference type="GO" id="GO:0000156">
    <property type="term" value="F:phosphorelay response regulator activity"/>
    <property type="evidence" value="ECO:0007669"/>
    <property type="project" value="TreeGrafter"/>
</dbReference>
<dbReference type="PANTHER" id="PTHR48111:SF2">
    <property type="entry name" value="RESPONSE REGULATOR SAER"/>
    <property type="match status" value="1"/>
</dbReference>
<dbReference type="Proteomes" id="UP000217792">
    <property type="component" value="Chromosome"/>
</dbReference>
<keyword evidence="4 7" id="KW-0238">DNA-binding</keyword>
<evidence type="ECO:0000256" key="6">
    <source>
        <dbReference type="PROSITE-ProRule" id="PRU00169"/>
    </source>
</evidence>
<dbReference type="EMBL" id="AP014880">
    <property type="protein sequence ID" value="BAW16779.1"/>
    <property type="molecule type" value="Genomic_DNA"/>
</dbReference>
<evidence type="ECO:0000313" key="11">
    <source>
        <dbReference type="Proteomes" id="UP000217792"/>
    </source>
</evidence>
<protein>
    <submittedName>
        <fullName evidence="10">Response regulator</fullName>
    </submittedName>
</protein>
<evidence type="ECO:0000313" key="10">
    <source>
        <dbReference type="EMBL" id="BAW16779.1"/>
    </source>
</evidence>
<dbReference type="InterPro" id="IPR036388">
    <property type="entry name" value="WH-like_DNA-bd_sf"/>
</dbReference>
<reference evidence="10 11" key="1">
    <citation type="journal article" date="2017" name="Infect. Immun.">
        <title>Characterization of the Pathogenicity of Streptococcus intermedius TYG1620 Isolated from a Human Brain Abscess Based on the Complete Genome Sequence with Transcriptome Analysis and Transposon Mutagenesis in a Murine Subcutaneous Abscess Model.</title>
        <authorList>
            <person name="Hasegawa N."/>
            <person name="Sekizuka T."/>
            <person name="Sugi Y."/>
            <person name="Kawakami N."/>
            <person name="Ogasawara Y."/>
            <person name="Kato K."/>
            <person name="Yamashita A."/>
            <person name="Takeuchi F."/>
            <person name="Kuroda M."/>
        </authorList>
    </citation>
    <scope>NUCLEOTIDE SEQUENCE [LARGE SCALE GENOMIC DNA]</scope>
    <source>
        <strain evidence="10 11">TYG1620</strain>
    </source>
</reference>
<dbReference type="GO" id="GO:0000976">
    <property type="term" value="F:transcription cis-regulatory region binding"/>
    <property type="evidence" value="ECO:0007669"/>
    <property type="project" value="TreeGrafter"/>
</dbReference>
<dbReference type="PANTHER" id="PTHR48111">
    <property type="entry name" value="REGULATOR OF RPOS"/>
    <property type="match status" value="1"/>
</dbReference>
<feature type="modified residue" description="4-aspartylphosphate" evidence="6">
    <location>
        <position position="52"/>
    </location>
</feature>